<protein>
    <recommendedName>
        <fullName evidence="1">Shedu protein SduA C-terminal domain-containing protein</fullName>
    </recommendedName>
</protein>
<dbReference type="EMBL" id="CP001740">
    <property type="protein sequence ID" value="ACZ10973.1"/>
    <property type="molecule type" value="Genomic_DNA"/>
</dbReference>
<evidence type="ECO:0000313" key="2">
    <source>
        <dbReference type="EMBL" id="ACZ10973.1"/>
    </source>
</evidence>
<gene>
    <name evidence="2" type="ORF">Sterm_4141</name>
</gene>
<geneLocation type="plasmid" evidence="2 3">
    <name>pSTERM01</name>
</geneLocation>
<dbReference type="InterPro" id="IPR025359">
    <property type="entry name" value="SduA_C"/>
</dbReference>
<dbReference type="KEGG" id="str:Sterm_4141"/>
<proteinExistence type="predicted"/>
<sequence length="248" mass="29231">MTEKEILIEKFYQLLNSSSTSENDIQTFLETNSSLIPLPFILNHALNGNSVISKLNLGNTYVTDFAYLTKSTVKWQLVLIELEESKKKFFTKENLFSAEFNRALAQIDDWKIYCDKYKDRIMKQTNALRNPLNGNPVEIFYVLIYGRNEEYQNDEYRSAKIAELEKNSNLRVMSYDSLVSEFRYKTAHYEDKNKIILSPRGDEKFSLKYHSNVYGSFLFDRIDPNYLEIPKNFHSELLNLGYDIKKWL</sequence>
<evidence type="ECO:0000313" key="3">
    <source>
        <dbReference type="Proteomes" id="UP000000845"/>
    </source>
</evidence>
<accession>D1ARY6</accession>
<dbReference type="Pfam" id="PF14082">
    <property type="entry name" value="SduA_C"/>
    <property type="match status" value="1"/>
</dbReference>
<dbReference type="RefSeq" id="WP_012863548.1">
    <property type="nucleotide sequence ID" value="NC_013518.1"/>
</dbReference>
<evidence type="ECO:0000259" key="1">
    <source>
        <dbReference type="Pfam" id="PF14082"/>
    </source>
</evidence>
<keyword evidence="2" id="KW-0614">Plasmid</keyword>
<feature type="domain" description="Shedu protein SduA C-terminal" evidence="1">
    <location>
        <begin position="20"/>
        <end position="179"/>
    </location>
</feature>
<keyword evidence="3" id="KW-1185">Reference proteome</keyword>
<dbReference type="Proteomes" id="UP000000845">
    <property type="component" value="Plasmid pSTERM01"/>
</dbReference>
<reference evidence="2 3" key="1">
    <citation type="journal article" date="2010" name="Stand. Genomic Sci.">
        <title>Complete genome sequence of Sebaldella termitidis type strain (NCTC 11300).</title>
        <authorList>
            <person name="Harmon-Smith M."/>
            <person name="Celia L."/>
            <person name="Chertkov O."/>
            <person name="Lapidus A."/>
            <person name="Copeland A."/>
            <person name="Glavina Del Rio T."/>
            <person name="Nolan M."/>
            <person name="Lucas S."/>
            <person name="Tice H."/>
            <person name="Cheng J.F."/>
            <person name="Han C."/>
            <person name="Detter J.C."/>
            <person name="Bruce D."/>
            <person name="Goodwin L."/>
            <person name="Pitluck S."/>
            <person name="Pati A."/>
            <person name="Liolios K."/>
            <person name="Ivanova N."/>
            <person name="Mavromatis K."/>
            <person name="Mikhailova N."/>
            <person name="Chen A."/>
            <person name="Palaniappan K."/>
            <person name="Land M."/>
            <person name="Hauser L."/>
            <person name="Chang Y.J."/>
            <person name="Jeffries C.D."/>
            <person name="Brettin T."/>
            <person name="Goker M."/>
            <person name="Beck B."/>
            <person name="Bristow J."/>
            <person name="Eisen J.A."/>
            <person name="Markowitz V."/>
            <person name="Hugenholtz P."/>
            <person name="Kyrpides N.C."/>
            <person name="Klenk H.P."/>
            <person name="Chen F."/>
        </authorList>
    </citation>
    <scope>NUCLEOTIDE SEQUENCE [LARGE SCALE GENOMIC DNA]</scope>
    <source>
        <strain evidence="3">ATCC 33386 / NCTC 11300</strain>
        <plasmid evidence="3">Plasmid pSTERM01</plasmid>
    </source>
</reference>
<name>D1ARY6_SEBTE</name>
<dbReference type="HOGENOM" id="CLU_975597_0_0_0"/>
<organism evidence="2 3">
    <name type="scientific">Sebaldella termitidis (strain ATCC 33386 / NCTC 11300)</name>
    <dbReference type="NCBI Taxonomy" id="526218"/>
    <lineage>
        <taxon>Bacteria</taxon>
        <taxon>Fusobacteriati</taxon>
        <taxon>Fusobacteriota</taxon>
        <taxon>Fusobacteriia</taxon>
        <taxon>Fusobacteriales</taxon>
        <taxon>Leptotrichiaceae</taxon>
        <taxon>Sebaldella</taxon>
    </lineage>
</organism>
<dbReference type="AlphaFoldDB" id="D1ARY6"/>